<comment type="caution">
    <text evidence="2">The sequence shown here is derived from an EMBL/GenBank/DDBJ whole genome shotgun (WGS) entry which is preliminary data.</text>
</comment>
<dbReference type="RefSeq" id="WP_386744818.1">
    <property type="nucleotide sequence ID" value="NZ_JBHRYA010000009.1"/>
</dbReference>
<proteinExistence type="predicted"/>
<name>A0ABV7XM64_9GAMM</name>
<feature type="region of interest" description="Disordered" evidence="1">
    <location>
        <begin position="1"/>
        <end position="93"/>
    </location>
</feature>
<dbReference type="Proteomes" id="UP001595705">
    <property type="component" value="Unassembled WGS sequence"/>
</dbReference>
<reference evidence="3" key="1">
    <citation type="journal article" date="2019" name="Int. J. Syst. Evol. Microbiol.">
        <title>The Global Catalogue of Microorganisms (GCM) 10K type strain sequencing project: providing services to taxonomists for standard genome sequencing and annotation.</title>
        <authorList>
            <consortium name="The Broad Institute Genomics Platform"/>
            <consortium name="The Broad Institute Genome Sequencing Center for Infectious Disease"/>
            <person name="Wu L."/>
            <person name="Ma J."/>
        </authorList>
    </citation>
    <scope>NUCLEOTIDE SEQUENCE [LARGE SCALE GENOMIC DNA]</scope>
    <source>
        <strain evidence="3">KCTC 42441</strain>
    </source>
</reference>
<protein>
    <submittedName>
        <fullName evidence="2">Uncharacterized protein</fullName>
    </submittedName>
</protein>
<evidence type="ECO:0000256" key="1">
    <source>
        <dbReference type="SAM" id="MobiDB-lite"/>
    </source>
</evidence>
<sequence>MADKQKVDTDREPTPGADRDRKSEPGPEGRHGDPARRGNHAVVTPSPDDKRSGQGQDAHVSSRDQRQGRRTKEAVRDTGESGYANNDKVPDAD</sequence>
<evidence type="ECO:0000313" key="3">
    <source>
        <dbReference type="Proteomes" id="UP001595705"/>
    </source>
</evidence>
<keyword evidence="3" id="KW-1185">Reference proteome</keyword>
<feature type="compositionally biased region" description="Basic and acidic residues" evidence="1">
    <location>
        <begin position="1"/>
        <end position="36"/>
    </location>
</feature>
<feature type="compositionally biased region" description="Basic and acidic residues" evidence="1">
    <location>
        <begin position="60"/>
        <end position="79"/>
    </location>
</feature>
<evidence type="ECO:0000313" key="2">
    <source>
        <dbReference type="EMBL" id="MFC3717109.1"/>
    </source>
</evidence>
<accession>A0ABV7XM64</accession>
<organism evidence="2 3">
    <name type="scientific">Luteimonas soli</name>
    <dbReference type="NCBI Taxonomy" id="1648966"/>
    <lineage>
        <taxon>Bacteria</taxon>
        <taxon>Pseudomonadati</taxon>
        <taxon>Pseudomonadota</taxon>
        <taxon>Gammaproteobacteria</taxon>
        <taxon>Lysobacterales</taxon>
        <taxon>Lysobacteraceae</taxon>
        <taxon>Luteimonas</taxon>
    </lineage>
</organism>
<dbReference type="EMBL" id="JBHRYA010000009">
    <property type="protein sequence ID" value="MFC3717109.1"/>
    <property type="molecule type" value="Genomic_DNA"/>
</dbReference>
<gene>
    <name evidence="2" type="ORF">ACFONC_13190</name>
</gene>